<feature type="compositionally biased region" description="Pro residues" evidence="1">
    <location>
        <begin position="26"/>
        <end position="42"/>
    </location>
</feature>
<name>A0A3P6T7G6_CYLGO</name>
<evidence type="ECO:0000256" key="1">
    <source>
        <dbReference type="SAM" id="MobiDB-lite"/>
    </source>
</evidence>
<feature type="region of interest" description="Disordered" evidence="1">
    <location>
        <begin position="1"/>
        <end position="61"/>
    </location>
</feature>
<feature type="domain" description="Chromo" evidence="2">
    <location>
        <begin position="102"/>
        <end position="162"/>
    </location>
</feature>
<sequence>QEPQPRHQDGCESPRDIQPDEIFIPDSPPFVPKSPPFVPNSPPYHHFLDDRPPPSPAPVAEMNQVSIDDDNGCASDVSSVASVLLEEYSSSSDAENIENDQYEVERILSREMTHDGHYLYHVKWVGYEINCEPDSYVDEKDMVSFRFVLLHLETLSEYPENL</sequence>
<dbReference type="InterPro" id="IPR000953">
    <property type="entry name" value="Chromo/chromo_shadow_dom"/>
</dbReference>
<reference evidence="3 4" key="1">
    <citation type="submission" date="2018-11" db="EMBL/GenBank/DDBJ databases">
        <authorList>
            <consortium name="Pathogen Informatics"/>
        </authorList>
    </citation>
    <scope>NUCLEOTIDE SEQUENCE [LARGE SCALE GENOMIC DNA]</scope>
</reference>
<gene>
    <name evidence="3" type="ORF">CGOC_LOCUS5372</name>
</gene>
<dbReference type="InterPro" id="IPR023780">
    <property type="entry name" value="Chromo_domain"/>
</dbReference>
<feature type="non-terminal residue" evidence="3">
    <location>
        <position position="1"/>
    </location>
</feature>
<protein>
    <recommendedName>
        <fullName evidence="2">Chromo domain-containing protein</fullName>
    </recommendedName>
</protein>
<dbReference type="CDD" id="cd00024">
    <property type="entry name" value="CD_CSD"/>
    <property type="match status" value="1"/>
</dbReference>
<dbReference type="AlphaFoldDB" id="A0A3P6T7G6"/>
<dbReference type="Gene3D" id="2.40.50.40">
    <property type="match status" value="1"/>
</dbReference>
<dbReference type="Proteomes" id="UP000271889">
    <property type="component" value="Unassembled WGS sequence"/>
</dbReference>
<organism evidence="3 4">
    <name type="scientific">Cylicostephanus goldi</name>
    <name type="common">Nematode worm</name>
    <dbReference type="NCBI Taxonomy" id="71465"/>
    <lineage>
        <taxon>Eukaryota</taxon>
        <taxon>Metazoa</taxon>
        <taxon>Ecdysozoa</taxon>
        <taxon>Nematoda</taxon>
        <taxon>Chromadorea</taxon>
        <taxon>Rhabditida</taxon>
        <taxon>Rhabditina</taxon>
        <taxon>Rhabditomorpha</taxon>
        <taxon>Strongyloidea</taxon>
        <taxon>Strongylidae</taxon>
        <taxon>Cylicostephanus</taxon>
    </lineage>
</organism>
<dbReference type="Pfam" id="PF00385">
    <property type="entry name" value="Chromo"/>
    <property type="match status" value="1"/>
</dbReference>
<dbReference type="SUPFAM" id="SSF54160">
    <property type="entry name" value="Chromo domain-like"/>
    <property type="match status" value="1"/>
</dbReference>
<evidence type="ECO:0000313" key="3">
    <source>
        <dbReference type="EMBL" id="VDK61788.1"/>
    </source>
</evidence>
<dbReference type="OrthoDB" id="5876100at2759"/>
<evidence type="ECO:0000313" key="4">
    <source>
        <dbReference type="Proteomes" id="UP000271889"/>
    </source>
</evidence>
<evidence type="ECO:0000259" key="2">
    <source>
        <dbReference type="PROSITE" id="PS50013"/>
    </source>
</evidence>
<accession>A0A3P6T7G6</accession>
<dbReference type="EMBL" id="UYRV01016258">
    <property type="protein sequence ID" value="VDK61788.1"/>
    <property type="molecule type" value="Genomic_DNA"/>
</dbReference>
<proteinExistence type="predicted"/>
<dbReference type="PROSITE" id="PS50013">
    <property type="entry name" value="CHROMO_2"/>
    <property type="match status" value="1"/>
</dbReference>
<feature type="compositionally biased region" description="Basic and acidic residues" evidence="1">
    <location>
        <begin position="1"/>
        <end position="18"/>
    </location>
</feature>
<keyword evidence="4" id="KW-1185">Reference proteome</keyword>
<dbReference type="InterPro" id="IPR016197">
    <property type="entry name" value="Chromo-like_dom_sf"/>
</dbReference>